<dbReference type="AlphaFoldDB" id="K3VNU2"/>
<dbReference type="GeneID" id="20363009"/>
<dbReference type="EMBL" id="AFNW01000087">
    <property type="protein sequence ID" value="EKJ75438.1"/>
    <property type="molecule type" value="Genomic_DNA"/>
</dbReference>
<evidence type="ECO:0000313" key="2">
    <source>
        <dbReference type="Proteomes" id="UP000007978"/>
    </source>
</evidence>
<accession>K3VNU2</accession>
<sequence length="62" mass="6813">MVANAGLSLGADTDDGTRDNVQLWFGLLNDMTESHKNDKNDKHVTFGLKDSVTPLKKGDNCY</sequence>
<proteinExistence type="predicted"/>
<reference evidence="1 2" key="1">
    <citation type="journal article" date="2012" name="PLoS Pathog.">
        <title>Comparative pathogenomics reveals horizontally acquired novel virulence genes in fungi infecting cereal hosts.</title>
        <authorList>
            <person name="Gardiner D.M."/>
            <person name="McDonald M.C."/>
            <person name="Covarelli L."/>
            <person name="Solomon P.S."/>
            <person name="Rusu A.G."/>
            <person name="Marshall M."/>
            <person name="Kazan K."/>
            <person name="Chakraborty S."/>
            <person name="McDonald B.A."/>
            <person name="Manners J.M."/>
        </authorList>
    </citation>
    <scope>NUCLEOTIDE SEQUENCE [LARGE SCALE GENOMIC DNA]</scope>
    <source>
        <strain evidence="1 2">CS3096</strain>
    </source>
</reference>
<organism evidence="1 2">
    <name type="scientific">Fusarium pseudograminearum (strain CS3096)</name>
    <name type="common">Wheat and barley crown-rot fungus</name>
    <dbReference type="NCBI Taxonomy" id="1028729"/>
    <lineage>
        <taxon>Eukaryota</taxon>
        <taxon>Fungi</taxon>
        <taxon>Dikarya</taxon>
        <taxon>Ascomycota</taxon>
        <taxon>Pezizomycotina</taxon>
        <taxon>Sordariomycetes</taxon>
        <taxon>Hypocreomycetidae</taxon>
        <taxon>Hypocreales</taxon>
        <taxon>Nectriaceae</taxon>
        <taxon>Fusarium</taxon>
    </lineage>
</organism>
<keyword evidence="2" id="KW-1185">Reference proteome</keyword>
<dbReference type="Proteomes" id="UP000007978">
    <property type="component" value="Chromosome 4"/>
</dbReference>
<name>K3VNU2_FUSPC</name>
<dbReference type="KEGG" id="fpu:FPSE_04391"/>
<gene>
    <name evidence="1" type="ORF">FPSE_04391</name>
</gene>
<protein>
    <submittedName>
        <fullName evidence="1">Uncharacterized protein</fullName>
    </submittedName>
</protein>
<dbReference type="RefSeq" id="XP_009255784.1">
    <property type="nucleotide sequence ID" value="XM_009257509.1"/>
</dbReference>
<comment type="caution">
    <text evidence="1">The sequence shown here is derived from an EMBL/GenBank/DDBJ whole genome shotgun (WGS) entry which is preliminary data.</text>
</comment>
<evidence type="ECO:0000313" key="1">
    <source>
        <dbReference type="EMBL" id="EKJ75438.1"/>
    </source>
</evidence>
<dbReference type="HOGENOM" id="CLU_2904300_0_0_1"/>